<reference evidence="8" key="1">
    <citation type="submission" date="2016-10" db="EMBL/GenBank/DDBJ databases">
        <authorList>
            <person name="Varghese N."/>
            <person name="Submissions S."/>
        </authorList>
    </citation>
    <scope>NUCLEOTIDE SEQUENCE [LARGE SCALE GENOMIC DNA]</scope>
    <source>
        <strain evidence="8">DSM 17038</strain>
    </source>
</reference>
<evidence type="ECO:0000256" key="4">
    <source>
        <dbReference type="ARBA" id="ARBA00023163"/>
    </source>
</evidence>
<dbReference type="InterPro" id="IPR013324">
    <property type="entry name" value="RNA_pol_sigma_r3/r4-like"/>
</dbReference>
<dbReference type="InterPro" id="IPR013325">
    <property type="entry name" value="RNA_pol_sigma_r2"/>
</dbReference>
<evidence type="ECO:0000259" key="6">
    <source>
        <dbReference type="Pfam" id="PF04545"/>
    </source>
</evidence>
<dbReference type="InterPro" id="IPR007630">
    <property type="entry name" value="RNA_pol_sigma70_r4"/>
</dbReference>
<keyword evidence="3" id="KW-0238">DNA-binding</keyword>
<dbReference type="EMBL" id="FOOX01000001">
    <property type="protein sequence ID" value="SFF92746.1"/>
    <property type="molecule type" value="Genomic_DNA"/>
</dbReference>
<gene>
    <name evidence="7" type="ORF">SAMN05660649_00036</name>
</gene>
<protein>
    <submittedName>
        <fullName evidence="7">RNA polymerase sigma-B factor</fullName>
    </submittedName>
</protein>
<feature type="domain" description="RNA polymerase sigma-70 region 2" evidence="5">
    <location>
        <begin position="40"/>
        <end position="100"/>
    </location>
</feature>
<sequence>MDGYPKKEQPSANIEAAMKAYLNAKNESTLDKLVSSGTGLVHYFAKIYAPGQSKEDLIQAGYEGLIKAAERYDRNRGVSFSTYAGHYIMGEMRHLIRREAAFDRPAWVADLQNKVNCVIEKHMQINGEPPSIAQIANELNVREEGVVQAMRAGWVSIEEIDISQIHSQRYASFTLPIEDRIALKIAMEKLSKMQRKVIEALFYQGMTQTETAEALGVNQRKVSRLLKRSLEILARFFS</sequence>
<evidence type="ECO:0000256" key="1">
    <source>
        <dbReference type="ARBA" id="ARBA00023015"/>
    </source>
</evidence>
<evidence type="ECO:0000313" key="7">
    <source>
        <dbReference type="EMBL" id="SFF92746.1"/>
    </source>
</evidence>
<accession>A0A1I2MTR9</accession>
<dbReference type="InterPro" id="IPR014284">
    <property type="entry name" value="RNA_pol_sigma-70_dom"/>
</dbReference>
<dbReference type="NCBIfam" id="TIGR02937">
    <property type="entry name" value="sigma70-ECF"/>
    <property type="match status" value="1"/>
</dbReference>
<dbReference type="PANTHER" id="PTHR30385">
    <property type="entry name" value="SIGMA FACTOR F FLAGELLAR"/>
    <property type="match status" value="1"/>
</dbReference>
<name>A0A1I2MTR9_9FIRM</name>
<dbReference type="SUPFAM" id="SSF88659">
    <property type="entry name" value="Sigma3 and sigma4 domains of RNA polymerase sigma factors"/>
    <property type="match status" value="2"/>
</dbReference>
<keyword evidence="4" id="KW-0804">Transcription</keyword>
<evidence type="ECO:0000256" key="2">
    <source>
        <dbReference type="ARBA" id="ARBA00023082"/>
    </source>
</evidence>
<dbReference type="InterPro" id="IPR007627">
    <property type="entry name" value="RNA_pol_sigma70_r2"/>
</dbReference>
<dbReference type="GO" id="GO:0006352">
    <property type="term" value="P:DNA-templated transcription initiation"/>
    <property type="evidence" value="ECO:0007669"/>
    <property type="project" value="InterPro"/>
</dbReference>
<dbReference type="PRINTS" id="PR00046">
    <property type="entry name" value="SIGMA70FCT"/>
</dbReference>
<organism evidence="7 8">
    <name type="scientific">Desulfotruncus arcticus DSM 17038</name>
    <dbReference type="NCBI Taxonomy" id="1121424"/>
    <lineage>
        <taxon>Bacteria</taxon>
        <taxon>Bacillati</taxon>
        <taxon>Bacillota</taxon>
        <taxon>Clostridia</taxon>
        <taxon>Eubacteriales</taxon>
        <taxon>Desulfallaceae</taxon>
        <taxon>Desulfotruncus</taxon>
    </lineage>
</organism>
<dbReference type="GO" id="GO:0016987">
    <property type="term" value="F:sigma factor activity"/>
    <property type="evidence" value="ECO:0007669"/>
    <property type="project" value="UniProtKB-KW"/>
</dbReference>
<keyword evidence="1" id="KW-0805">Transcription regulation</keyword>
<dbReference type="GO" id="GO:0003677">
    <property type="term" value="F:DNA binding"/>
    <property type="evidence" value="ECO:0007669"/>
    <property type="project" value="UniProtKB-KW"/>
</dbReference>
<proteinExistence type="predicted"/>
<evidence type="ECO:0000256" key="3">
    <source>
        <dbReference type="ARBA" id="ARBA00023125"/>
    </source>
</evidence>
<dbReference type="PANTHER" id="PTHR30385:SF4">
    <property type="entry name" value="RNA POLYMERASE SIGMA-E FACTOR"/>
    <property type="match status" value="1"/>
</dbReference>
<dbReference type="RefSeq" id="WP_092467523.1">
    <property type="nucleotide sequence ID" value="NZ_FOOX01000001.1"/>
</dbReference>
<dbReference type="Proteomes" id="UP000199337">
    <property type="component" value="Unassembled WGS sequence"/>
</dbReference>
<dbReference type="AlphaFoldDB" id="A0A1I2MTR9"/>
<dbReference type="CDD" id="cd06171">
    <property type="entry name" value="Sigma70_r4"/>
    <property type="match status" value="1"/>
</dbReference>
<evidence type="ECO:0000259" key="5">
    <source>
        <dbReference type="Pfam" id="PF04542"/>
    </source>
</evidence>
<keyword evidence="8" id="KW-1185">Reference proteome</keyword>
<dbReference type="Pfam" id="PF04545">
    <property type="entry name" value="Sigma70_r4"/>
    <property type="match status" value="1"/>
</dbReference>
<dbReference type="InterPro" id="IPR000943">
    <property type="entry name" value="RNA_pol_sigma70"/>
</dbReference>
<dbReference type="InterPro" id="IPR036388">
    <property type="entry name" value="WH-like_DNA-bd_sf"/>
</dbReference>
<feature type="domain" description="RNA polymerase sigma-70 region 4" evidence="6">
    <location>
        <begin position="186"/>
        <end position="231"/>
    </location>
</feature>
<dbReference type="Gene3D" id="1.10.10.10">
    <property type="entry name" value="Winged helix-like DNA-binding domain superfamily/Winged helix DNA-binding domain"/>
    <property type="match status" value="2"/>
</dbReference>
<keyword evidence="2" id="KW-0731">Sigma factor</keyword>
<dbReference type="STRING" id="341036.SAMN05660649_00036"/>
<dbReference type="SUPFAM" id="SSF88946">
    <property type="entry name" value="Sigma2 domain of RNA polymerase sigma factors"/>
    <property type="match status" value="1"/>
</dbReference>
<evidence type="ECO:0000313" key="8">
    <source>
        <dbReference type="Proteomes" id="UP000199337"/>
    </source>
</evidence>
<dbReference type="Pfam" id="PF04542">
    <property type="entry name" value="Sigma70_r2"/>
    <property type="match status" value="1"/>
</dbReference>
<dbReference type="Gene3D" id="1.20.120.1810">
    <property type="match status" value="1"/>
</dbReference>
<dbReference type="OrthoDB" id="2111981at2"/>